<evidence type="ECO:0000313" key="2">
    <source>
        <dbReference type="Proteomes" id="UP000310574"/>
    </source>
</evidence>
<proteinExistence type="predicted"/>
<dbReference type="EMBL" id="SSBS01000002">
    <property type="protein sequence ID" value="THF34277.1"/>
    <property type="molecule type" value="Genomic_DNA"/>
</dbReference>
<dbReference type="AlphaFoldDB" id="A0AAQ2DF89"/>
<organism evidence="1 2">
    <name type="scientific">Pseudomonas atacamensis</name>
    <dbReference type="NCBI Taxonomy" id="2565368"/>
    <lineage>
        <taxon>Bacteria</taxon>
        <taxon>Pseudomonadati</taxon>
        <taxon>Pseudomonadota</taxon>
        <taxon>Gammaproteobacteria</taxon>
        <taxon>Pseudomonadales</taxon>
        <taxon>Pseudomonadaceae</taxon>
        <taxon>Pseudomonas</taxon>
    </lineage>
</organism>
<name>A0AAQ2DF89_9PSED</name>
<accession>A0AAQ2DF89</accession>
<dbReference type="Proteomes" id="UP000310574">
    <property type="component" value="Unassembled WGS sequence"/>
</dbReference>
<reference evidence="1 2" key="1">
    <citation type="submission" date="2019-04" db="EMBL/GenBank/DDBJ databases">
        <title>Draft genome sequence of Pseudomonas sp. M7D1 isolated from rhizosphere of plant the flowery desert.</title>
        <authorList>
            <person name="Poblete-Morales M."/>
            <person name="Plaza N."/>
            <person name="Corsini G."/>
            <person name="Silva E."/>
        </authorList>
    </citation>
    <scope>NUCLEOTIDE SEQUENCE [LARGE SCALE GENOMIC DNA]</scope>
    <source>
        <strain evidence="1 2">M7D1</strain>
    </source>
</reference>
<gene>
    <name evidence="1" type="ORF">E5170_08375</name>
</gene>
<comment type="caution">
    <text evidence="1">The sequence shown here is derived from an EMBL/GenBank/DDBJ whole genome shotgun (WGS) entry which is preliminary data.</text>
</comment>
<dbReference type="RefSeq" id="WP_073471119.1">
    <property type="nucleotide sequence ID" value="NZ_CP087171.1"/>
</dbReference>
<protein>
    <submittedName>
        <fullName evidence="1">Uncharacterized protein</fullName>
    </submittedName>
</protein>
<sequence length="63" mass="6987">MVFSVGKGFDGHRINQKSRSNHSGFAMVNISFVDYLAALFAGERKPMSAERVRAQELPKAAIF</sequence>
<evidence type="ECO:0000313" key="1">
    <source>
        <dbReference type="EMBL" id="THF34277.1"/>
    </source>
</evidence>